<dbReference type="AlphaFoldDB" id="A0A377J2E6"/>
<dbReference type="EMBL" id="UGHV01000001">
    <property type="protein sequence ID" value="STO96672.1"/>
    <property type="molecule type" value="Genomic_DNA"/>
</dbReference>
<feature type="binding site" evidence="14">
    <location>
        <position position="212"/>
    </location>
    <ligand>
        <name>S-adenosyl-L-methionine</name>
        <dbReference type="ChEBI" id="CHEBI:59789"/>
    </ligand>
</feature>
<proteinExistence type="inferred from homology"/>
<feature type="domain" description="Radical SAM core" evidence="15">
    <location>
        <begin position="116"/>
        <end position="349"/>
    </location>
</feature>
<protein>
    <recommendedName>
        <fullName evidence="14">Probable dual-specificity RNA methyltransferase RlmN</fullName>
        <ecNumber evidence="14">2.1.1.192</ecNumber>
    </recommendedName>
    <alternativeName>
        <fullName evidence="14">23S rRNA (adenine(2503)-C(2))-methyltransferase</fullName>
    </alternativeName>
    <alternativeName>
        <fullName evidence="14">23S rRNA m2A2503 methyltransferase</fullName>
    </alternativeName>
    <alternativeName>
        <fullName evidence="14">Ribosomal RNA large subunit methyltransferase N</fullName>
    </alternativeName>
    <alternativeName>
        <fullName evidence="14">tRNA (adenine(37)-C(2))-methyltransferase</fullName>
    </alternativeName>
    <alternativeName>
        <fullName evidence="14">tRNA m2A37 methyltransferase</fullName>
    </alternativeName>
</protein>
<dbReference type="GO" id="GO:0005737">
    <property type="term" value="C:cytoplasm"/>
    <property type="evidence" value="ECO:0007669"/>
    <property type="project" value="UniProtKB-SubCell"/>
</dbReference>
<dbReference type="HAMAP" id="MF_01849">
    <property type="entry name" value="RNA_methyltr_RlmN"/>
    <property type="match status" value="1"/>
</dbReference>
<name>A0A377J2E6_9HELI</name>
<comment type="cofactor">
    <cofactor evidence="14">
        <name>[4Fe-4S] cluster</name>
        <dbReference type="ChEBI" id="CHEBI:49883"/>
    </cofactor>
    <text evidence="14">Binds 1 [4Fe-4S] cluster. The cluster is coordinated with 3 cysteines and an exchangeable S-adenosyl-L-methionine.</text>
</comment>
<dbReference type="GO" id="GO:0019843">
    <property type="term" value="F:rRNA binding"/>
    <property type="evidence" value="ECO:0007669"/>
    <property type="project" value="UniProtKB-UniRule"/>
</dbReference>
<evidence type="ECO:0000256" key="8">
    <source>
        <dbReference type="ARBA" id="ARBA00022691"/>
    </source>
</evidence>
<keyword evidence="13 14" id="KW-1015">Disulfide bond</keyword>
<dbReference type="InterPro" id="IPR007197">
    <property type="entry name" value="rSAM"/>
</dbReference>
<keyword evidence="6 14" id="KW-0489">Methyltransferase</keyword>
<dbReference type="GO" id="GO:0030488">
    <property type="term" value="P:tRNA methylation"/>
    <property type="evidence" value="ECO:0007669"/>
    <property type="project" value="UniProtKB-UniRule"/>
</dbReference>
<keyword evidence="3 14" id="KW-0004">4Fe-4S</keyword>
<keyword evidence="11 14" id="KW-0408">Iron</keyword>
<feature type="active site" description="S-methylcysteine intermediate" evidence="14">
    <location>
        <position position="354"/>
    </location>
</feature>
<evidence type="ECO:0000256" key="5">
    <source>
        <dbReference type="ARBA" id="ARBA00022552"/>
    </source>
</evidence>
<feature type="binding site" evidence="14">
    <location>
        <position position="134"/>
    </location>
    <ligand>
        <name>[4Fe-4S] cluster</name>
        <dbReference type="ChEBI" id="CHEBI:49883"/>
        <note>4Fe-4S-S-AdoMet</note>
    </ligand>
</feature>
<keyword evidence="10 14" id="KW-0479">Metal-binding</keyword>
<feature type="binding site" evidence="14">
    <location>
        <begin position="235"/>
        <end position="237"/>
    </location>
    <ligand>
        <name>S-adenosyl-L-methionine</name>
        <dbReference type="ChEBI" id="CHEBI:59789"/>
    </ligand>
</feature>
<dbReference type="PANTHER" id="PTHR30544">
    <property type="entry name" value="23S RRNA METHYLTRANSFERASE"/>
    <property type="match status" value="1"/>
</dbReference>
<dbReference type="SFLD" id="SFLDS00029">
    <property type="entry name" value="Radical_SAM"/>
    <property type="match status" value="1"/>
</dbReference>
<evidence type="ECO:0000256" key="4">
    <source>
        <dbReference type="ARBA" id="ARBA00022490"/>
    </source>
</evidence>
<dbReference type="InterPro" id="IPR013785">
    <property type="entry name" value="Aldolase_TIM"/>
</dbReference>
<dbReference type="GO" id="GO:0070040">
    <property type="term" value="F:rRNA (adenine(2503)-C2-)-methyltransferase activity"/>
    <property type="evidence" value="ECO:0007669"/>
    <property type="project" value="UniProtKB-UniRule"/>
</dbReference>
<dbReference type="PANTHER" id="PTHR30544:SF5">
    <property type="entry name" value="RADICAL SAM CORE DOMAIN-CONTAINING PROTEIN"/>
    <property type="match status" value="1"/>
</dbReference>
<comment type="caution">
    <text evidence="14">Lacks conserved residue(s) required for the propagation of feature annotation.</text>
</comment>
<feature type="binding site" evidence="14">
    <location>
        <position position="311"/>
    </location>
    <ligand>
        <name>S-adenosyl-L-methionine</name>
        <dbReference type="ChEBI" id="CHEBI:59789"/>
    </ligand>
</feature>
<comment type="subcellular location">
    <subcellularLocation>
        <location evidence="1 14">Cytoplasm</location>
    </subcellularLocation>
</comment>
<dbReference type="SFLD" id="SFLDF00275">
    <property type="entry name" value="adenosine_C2_methyltransferase"/>
    <property type="match status" value="1"/>
</dbReference>
<dbReference type="Gene3D" id="1.10.150.530">
    <property type="match status" value="1"/>
</dbReference>
<dbReference type="RefSeq" id="WP_258552165.1">
    <property type="nucleotide sequence ID" value="NZ_UGHV01000001.1"/>
</dbReference>
<dbReference type="Pfam" id="PF21016">
    <property type="entry name" value="RlmN_N"/>
    <property type="match status" value="1"/>
</dbReference>
<keyword evidence="8 14" id="KW-0949">S-adenosyl-L-methionine</keyword>
<dbReference type="GO" id="GO:0000049">
    <property type="term" value="F:tRNA binding"/>
    <property type="evidence" value="ECO:0007669"/>
    <property type="project" value="UniProtKB-UniRule"/>
</dbReference>
<dbReference type="InterPro" id="IPR027492">
    <property type="entry name" value="RNA_MTrfase_RlmN"/>
</dbReference>
<dbReference type="EC" id="2.1.1.192" evidence="14"/>
<gene>
    <name evidence="14 16" type="primary">rlmN</name>
    <name evidence="16" type="ORF">NCTC12410_00488</name>
</gene>
<evidence type="ECO:0000256" key="11">
    <source>
        <dbReference type="ARBA" id="ARBA00023004"/>
    </source>
</evidence>
<dbReference type="Proteomes" id="UP000254841">
    <property type="component" value="Unassembled WGS sequence"/>
</dbReference>
<keyword evidence="7 14" id="KW-0808">Transferase</keyword>
<dbReference type="GO" id="GO:0070475">
    <property type="term" value="P:rRNA base methylation"/>
    <property type="evidence" value="ECO:0007669"/>
    <property type="project" value="UniProtKB-UniRule"/>
</dbReference>
<feature type="binding site" evidence="14">
    <location>
        <position position="130"/>
    </location>
    <ligand>
        <name>[4Fe-4S] cluster</name>
        <dbReference type="ChEBI" id="CHEBI:49883"/>
        <note>4Fe-4S-S-AdoMet</note>
    </ligand>
</feature>
<evidence type="ECO:0000256" key="13">
    <source>
        <dbReference type="ARBA" id="ARBA00023157"/>
    </source>
</evidence>
<keyword evidence="9 14" id="KW-0819">tRNA processing</keyword>
<evidence type="ECO:0000256" key="7">
    <source>
        <dbReference type="ARBA" id="ARBA00022679"/>
    </source>
</evidence>
<evidence type="ECO:0000256" key="1">
    <source>
        <dbReference type="ARBA" id="ARBA00004496"/>
    </source>
</evidence>
<feature type="binding site" evidence="14">
    <location>
        <begin position="180"/>
        <end position="181"/>
    </location>
    <ligand>
        <name>S-adenosyl-L-methionine</name>
        <dbReference type="ChEBI" id="CHEBI:59789"/>
    </ligand>
</feature>
<evidence type="ECO:0000256" key="12">
    <source>
        <dbReference type="ARBA" id="ARBA00023014"/>
    </source>
</evidence>
<comment type="similarity">
    <text evidence="2 14">Belongs to the radical SAM superfamily. RlmN family.</text>
</comment>
<organism evidence="16 17">
    <name type="scientific">Helicobacter canis</name>
    <dbReference type="NCBI Taxonomy" id="29419"/>
    <lineage>
        <taxon>Bacteria</taxon>
        <taxon>Pseudomonadati</taxon>
        <taxon>Campylobacterota</taxon>
        <taxon>Epsilonproteobacteria</taxon>
        <taxon>Campylobacterales</taxon>
        <taxon>Helicobacteraceae</taxon>
        <taxon>Helicobacter</taxon>
    </lineage>
</organism>
<dbReference type="Pfam" id="PF04055">
    <property type="entry name" value="Radical_SAM"/>
    <property type="match status" value="1"/>
</dbReference>
<evidence type="ECO:0000256" key="14">
    <source>
        <dbReference type="HAMAP-Rule" id="MF_01849"/>
    </source>
</evidence>
<evidence type="ECO:0000256" key="6">
    <source>
        <dbReference type="ARBA" id="ARBA00022603"/>
    </source>
</evidence>
<feature type="active site" description="Proton acceptor" evidence="14">
    <location>
        <position position="97"/>
    </location>
</feature>
<accession>A0A377J2E6</accession>
<dbReference type="FunFam" id="3.20.20.70:FF:000014">
    <property type="entry name" value="Probable dual-specificity RNA methyltransferase RlmN"/>
    <property type="match status" value="1"/>
</dbReference>
<evidence type="ECO:0000313" key="17">
    <source>
        <dbReference type="Proteomes" id="UP000254841"/>
    </source>
</evidence>
<evidence type="ECO:0000259" key="15">
    <source>
        <dbReference type="PROSITE" id="PS51918"/>
    </source>
</evidence>
<dbReference type="PROSITE" id="PS51918">
    <property type="entry name" value="RADICAL_SAM"/>
    <property type="match status" value="1"/>
</dbReference>
<dbReference type="InterPro" id="IPR058240">
    <property type="entry name" value="rSAM_sf"/>
</dbReference>
<evidence type="ECO:0000256" key="2">
    <source>
        <dbReference type="ARBA" id="ARBA00007544"/>
    </source>
</evidence>
<dbReference type="GO" id="GO:0046872">
    <property type="term" value="F:metal ion binding"/>
    <property type="evidence" value="ECO:0007669"/>
    <property type="project" value="UniProtKB-KW"/>
</dbReference>
<dbReference type="Gene3D" id="3.20.20.70">
    <property type="entry name" value="Aldolase class I"/>
    <property type="match status" value="1"/>
</dbReference>
<dbReference type="PIRSF" id="PIRSF006004">
    <property type="entry name" value="CHP00048"/>
    <property type="match status" value="1"/>
</dbReference>
<dbReference type="SFLD" id="SFLDG01062">
    <property type="entry name" value="methyltransferase_(Class_A)"/>
    <property type="match status" value="1"/>
</dbReference>
<comment type="catalytic activity">
    <reaction evidence="14">
        <text>adenosine(37) in tRNA + 2 reduced [2Fe-2S]-[ferredoxin] + 2 S-adenosyl-L-methionine = 2-methyladenosine(37) in tRNA + 5'-deoxyadenosine + L-methionine + 2 oxidized [2Fe-2S]-[ferredoxin] + S-adenosyl-L-homocysteine</text>
        <dbReference type="Rhea" id="RHEA:43332"/>
        <dbReference type="Rhea" id="RHEA-COMP:10000"/>
        <dbReference type="Rhea" id="RHEA-COMP:10001"/>
        <dbReference type="Rhea" id="RHEA-COMP:10162"/>
        <dbReference type="Rhea" id="RHEA-COMP:10485"/>
        <dbReference type="ChEBI" id="CHEBI:17319"/>
        <dbReference type="ChEBI" id="CHEBI:33737"/>
        <dbReference type="ChEBI" id="CHEBI:33738"/>
        <dbReference type="ChEBI" id="CHEBI:57844"/>
        <dbReference type="ChEBI" id="CHEBI:57856"/>
        <dbReference type="ChEBI" id="CHEBI:59789"/>
        <dbReference type="ChEBI" id="CHEBI:74411"/>
        <dbReference type="ChEBI" id="CHEBI:74497"/>
        <dbReference type="EC" id="2.1.1.192"/>
    </reaction>
</comment>
<evidence type="ECO:0000256" key="3">
    <source>
        <dbReference type="ARBA" id="ARBA00022485"/>
    </source>
</evidence>
<comment type="miscellaneous">
    <text evidence="14">Reaction proceeds by a ping-pong mechanism involving intermediate methylation of a conserved cysteine residue.</text>
</comment>
<reference evidence="16 17" key="1">
    <citation type="submission" date="2018-06" db="EMBL/GenBank/DDBJ databases">
        <authorList>
            <consortium name="Pathogen Informatics"/>
            <person name="Doyle S."/>
        </authorList>
    </citation>
    <scope>NUCLEOTIDE SEQUENCE [LARGE SCALE GENOMIC DNA]</scope>
    <source>
        <strain evidence="16 17">NCTC12410</strain>
    </source>
</reference>
<keyword evidence="4 14" id="KW-0963">Cytoplasm</keyword>
<dbReference type="GO" id="GO:0051539">
    <property type="term" value="F:4 iron, 4 sulfur cluster binding"/>
    <property type="evidence" value="ECO:0007669"/>
    <property type="project" value="UniProtKB-UniRule"/>
</dbReference>
<keyword evidence="5 14" id="KW-0698">rRNA processing</keyword>
<keyword evidence="12 14" id="KW-0411">Iron-sulfur</keyword>
<comment type="function">
    <text evidence="14">Specifically methylates position 2 of adenine 2503 in 23S rRNA and position 2 of adenine 37 in tRNAs.</text>
</comment>
<feature type="binding site" evidence="14">
    <location>
        <position position="137"/>
    </location>
    <ligand>
        <name>[4Fe-4S] cluster</name>
        <dbReference type="ChEBI" id="CHEBI:49883"/>
        <note>4Fe-4S-S-AdoMet</note>
    </ligand>
</feature>
<dbReference type="NCBIfam" id="TIGR00048">
    <property type="entry name" value="rRNA_mod_RlmN"/>
    <property type="match status" value="1"/>
</dbReference>
<dbReference type="SUPFAM" id="SSF102114">
    <property type="entry name" value="Radical SAM enzymes"/>
    <property type="match status" value="1"/>
</dbReference>
<evidence type="ECO:0000256" key="9">
    <source>
        <dbReference type="ARBA" id="ARBA00022694"/>
    </source>
</evidence>
<dbReference type="InterPro" id="IPR048641">
    <property type="entry name" value="RlmN_N"/>
</dbReference>
<dbReference type="InterPro" id="IPR040072">
    <property type="entry name" value="Methyltransferase_A"/>
</dbReference>
<evidence type="ECO:0000256" key="10">
    <source>
        <dbReference type="ARBA" id="ARBA00022723"/>
    </source>
</evidence>
<evidence type="ECO:0000313" key="16">
    <source>
        <dbReference type="EMBL" id="STO96672.1"/>
    </source>
</evidence>
<comment type="catalytic activity">
    <reaction evidence="14">
        <text>adenosine(2503) in 23S rRNA + 2 reduced [2Fe-2S]-[ferredoxin] + 2 S-adenosyl-L-methionine = 2-methyladenosine(2503) in 23S rRNA + 5'-deoxyadenosine + L-methionine + 2 oxidized [2Fe-2S]-[ferredoxin] + S-adenosyl-L-homocysteine</text>
        <dbReference type="Rhea" id="RHEA:42916"/>
        <dbReference type="Rhea" id="RHEA-COMP:10000"/>
        <dbReference type="Rhea" id="RHEA-COMP:10001"/>
        <dbReference type="Rhea" id="RHEA-COMP:10152"/>
        <dbReference type="Rhea" id="RHEA-COMP:10282"/>
        <dbReference type="ChEBI" id="CHEBI:17319"/>
        <dbReference type="ChEBI" id="CHEBI:33737"/>
        <dbReference type="ChEBI" id="CHEBI:33738"/>
        <dbReference type="ChEBI" id="CHEBI:57844"/>
        <dbReference type="ChEBI" id="CHEBI:57856"/>
        <dbReference type="ChEBI" id="CHEBI:59789"/>
        <dbReference type="ChEBI" id="CHEBI:74411"/>
        <dbReference type="ChEBI" id="CHEBI:74497"/>
        <dbReference type="EC" id="2.1.1.192"/>
    </reaction>
</comment>
<dbReference type="CDD" id="cd01335">
    <property type="entry name" value="Radical_SAM"/>
    <property type="match status" value="1"/>
</dbReference>
<dbReference type="GO" id="GO:0002935">
    <property type="term" value="F:tRNA (adenine(37)-C2)-methyltransferase activity"/>
    <property type="evidence" value="ECO:0007669"/>
    <property type="project" value="UniProtKB-UniRule"/>
</dbReference>
<dbReference type="InterPro" id="IPR004383">
    <property type="entry name" value="rRNA_lsu_MTrfase_RlmN/Cfr"/>
</dbReference>
<sequence>MDSSVLKLDTSKQNIYSLSLTELQEVCKKPYQAKQIYHWLYVRYEKDFAKMSNLPKDFRERLQLEYSAQNLELLTQEVSQDGTRKYLFQTRDNHTFESVCIKMRDKKLDENSKIIEGEKYTFCISSQIGCKVGCAFCSTAKGGFVRDLTSGEIVEQVLNLKKYNNLAPEKRVNIVYMGMGEPLNNFDNLIHAIKILSTLDGLSISPKRQTISTSGISPRIHDLGKQNLGVQLAISLHAVDDTLRSKLIPMNKTYNIQSVIDAVRAFPIDTRKRVMFEYLVIKDVNDDIVSAKKLLKLLNGIKAKVNLILFNPHSGTKFQRPEESKVRVFADFLTNKGLLTTIRESKGIDISAACGQLREKTRSRQGQGQNVSYETQII</sequence>